<gene>
    <name evidence="9" type="ORF">C7H83_04020</name>
</gene>
<dbReference type="GO" id="GO:0016301">
    <property type="term" value="F:kinase activity"/>
    <property type="evidence" value="ECO:0007669"/>
    <property type="project" value="UniProtKB-KW"/>
</dbReference>
<sequence>MKETTIMLCCAAGMSTSLLVANMQKAAEKKGDNTQIFACAISEADKNLAEEDIDCVLLGPQVKYVKGDFEQKLEGRDIPLAVIDMQAYGMVDGAKVLQQAYDLMDV</sequence>
<evidence type="ECO:0000313" key="9">
    <source>
        <dbReference type="EMBL" id="AYW49709.1"/>
    </source>
</evidence>
<dbReference type="InterPro" id="IPR003501">
    <property type="entry name" value="PTS_EIIB_2/3"/>
</dbReference>
<dbReference type="RefSeq" id="WP_103097505.1">
    <property type="nucleotide sequence ID" value="NZ_CP027768.1"/>
</dbReference>
<proteinExistence type="predicted"/>
<dbReference type="EMBL" id="CP027768">
    <property type="protein sequence ID" value="AYW49709.1"/>
    <property type="molecule type" value="Genomic_DNA"/>
</dbReference>
<evidence type="ECO:0000256" key="3">
    <source>
        <dbReference type="ARBA" id="ARBA00022597"/>
    </source>
</evidence>
<dbReference type="GO" id="GO:0009401">
    <property type="term" value="P:phosphoenolpyruvate-dependent sugar phosphotransferase system"/>
    <property type="evidence" value="ECO:0007669"/>
    <property type="project" value="UniProtKB-KW"/>
</dbReference>
<organism evidence="9 10">
    <name type="scientific">Tetragenococcus halophilus</name>
    <name type="common">Pediococcus halophilus</name>
    <dbReference type="NCBI Taxonomy" id="51669"/>
    <lineage>
        <taxon>Bacteria</taxon>
        <taxon>Bacillati</taxon>
        <taxon>Bacillota</taxon>
        <taxon>Bacilli</taxon>
        <taxon>Lactobacillales</taxon>
        <taxon>Enterococcaceae</taxon>
        <taxon>Tetragenococcus</taxon>
    </lineage>
</organism>
<evidence type="ECO:0000259" key="8">
    <source>
        <dbReference type="PROSITE" id="PS51100"/>
    </source>
</evidence>
<dbReference type="PANTHER" id="PTHR34581:SF2">
    <property type="entry name" value="PTS SYSTEM N,N'-DIACETYLCHITOBIOSE-SPECIFIC EIIB COMPONENT"/>
    <property type="match status" value="1"/>
</dbReference>
<evidence type="ECO:0000256" key="5">
    <source>
        <dbReference type="ARBA" id="ARBA00022683"/>
    </source>
</evidence>
<dbReference type="Proteomes" id="UP000280475">
    <property type="component" value="Chromosome"/>
</dbReference>
<keyword evidence="3 9" id="KW-0762">Sugar transport</keyword>
<evidence type="ECO:0000256" key="1">
    <source>
        <dbReference type="ARBA" id="ARBA00022448"/>
    </source>
</evidence>
<dbReference type="PANTHER" id="PTHR34581">
    <property type="entry name" value="PTS SYSTEM N,N'-DIACETYLCHITOBIOSE-SPECIFIC EIIB COMPONENT"/>
    <property type="match status" value="1"/>
</dbReference>
<keyword evidence="2" id="KW-0597">Phosphoprotein</keyword>
<dbReference type="InterPro" id="IPR036095">
    <property type="entry name" value="PTS_EIIB-like_sf"/>
</dbReference>
<dbReference type="SUPFAM" id="SSF52794">
    <property type="entry name" value="PTS system IIB component-like"/>
    <property type="match status" value="1"/>
</dbReference>
<feature type="domain" description="PTS EIIB type-3" evidence="8">
    <location>
        <begin position="3"/>
        <end position="106"/>
    </location>
</feature>
<evidence type="ECO:0000256" key="4">
    <source>
        <dbReference type="ARBA" id="ARBA00022679"/>
    </source>
</evidence>
<dbReference type="Gene3D" id="3.40.50.2300">
    <property type="match status" value="1"/>
</dbReference>
<keyword evidence="6" id="KW-0418">Kinase</keyword>
<keyword evidence="4" id="KW-0808">Transferase</keyword>
<reference evidence="9 10" key="1">
    <citation type="journal article" date="2012" name="Int. J. Syst. Evol. Microbiol.">
        <title>Characterization of Tetragenococcus strains from sugar thick juice reveals a novel species, Tetragenococcus osmophilus sp. nov., and divides Tetragenococcus halophilus into two subspecies, T. halophilus subsp. halophilus subsp. nov. and T. halophilus subsp. flandriensis subsp. nov.</title>
        <authorList>
            <person name="Juste A."/>
            <person name="Van Trappen S."/>
            <person name="Verreth C."/>
            <person name="Cleenwerck I."/>
            <person name="De Vos P."/>
            <person name="Lievens B."/>
            <person name="Willems K.A."/>
        </authorList>
    </citation>
    <scope>NUCLEOTIDE SEQUENCE [LARGE SCALE GENOMIC DNA]</scope>
    <source>
        <strain evidence="9 10">LMG 26042</strain>
    </source>
</reference>
<accession>A0A3G5FHB9</accession>
<keyword evidence="1" id="KW-0813">Transport</keyword>
<dbReference type="InterPro" id="IPR051819">
    <property type="entry name" value="PTS_sugar-specific_EIIB"/>
</dbReference>
<keyword evidence="5" id="KW-0598">Phosphotransferase system</keyword>
<evidence type="ECO:0000313" key="10">
    <source>
        <dbReference type="Proteomes" id="UP000280475"/>
    </source>
</evidence>
<dbReference type="Pfam" id="PF02302">
    <property type="entry name" value="PTS_IIB"/>
    <property type="match status" value="1"/>
</dbReference>
<dbReference type="AlphaFoldDB" id="A0A3G5FHB9"/>
<dbReference type="GO" id="GO:0008982">
    <property type="term" value="F:protein-N(PI)-phosphohistidine-sugar phosphotransferase activity"/>
    <property type="evidence" value="ECO:0007669"/>
    <property type="project" value="InterPro"/>
</dbReference>
<dbReference type="CDD" id="cd05564">
    <property type="entry name" value="PTS_IIB_chitobiose_lichenan"/>
    <property type="match status" value="1"/>
</dbReference>
<dbReference type="InterPro" id="IPR013012">
    <property type="entry name" value="PTS_EIIB_3"/>
</dbReference>
<evidence type="ECO:0000256" key="2">
    <source>
        <dbReference type="ARBA" id="ARBA00022553"/>
    </source>
</evidence>
<evidence type="ECO:0000256" key="6">
    <source>
        <dbReference type="ARBA" id="ARBA00022777"/>
    </source>
</evidence>
<dbReference type="PROSITE" id="PS51100">
    <property type="entry name" value="PTS_EIIB_TYPE_3"/>
    <property type="match status" value="1"/>
</dbReference>
<feature type="modified residue" description="Phosphocysteine; by EIIA" evidence="7">
    <location>
        <position position="10"/>
    </location>
</feature>
<evidence type="ECO:0000256" key="7">
    <source>
        <dbReference type="PROSITE-ProRule" id="PRU00423"/>
    </source>
</evidence>
<protein>
    <submittedName>
        <fullName evidence="9">PTS sugar transporter subunit IIB</fullName>
    </submittedName>
</protein>
<name>A0A3G5FHB9_TETHA</name>